<sequence>IALRLHKSLWRLYHRAVKEQPQQLSRQRTAPMALEMEATTRGSQMQSRYLHRTPVWSISPLATISHLQSA</sequence>
<name>A0A9P5SC21_9FUNG</name>
<dbReference type="EMBL" id="JAAAUY010002143">
    <property type="protein sequence ID" value="KAF9314790.1"/>
    <property type="molecule type" value="Genomic_DNA"/>
</dbReference>
<gene>
    <name evidence="1" type="ORF">BG006_003883</name>
</gene>
<reference evidence="1" key="1">
    <citation type="journal article" date="2020" name="Fungal Divers.">
        <title>Resolving the Mortierellaceae phylogeny through synthesis of multi-gene phylogenetics and phylogenomics.</title>
        <authorList>
            <person name="Vandepol N."/>
            <person name="Liber J."/>
            <person name="Desiro A."/>
            <person name="Na H."/>
            <person name="Kennedy M."/>
            <person name="Barry K."/>
            <person name="Grigoriev I.V."/>
            <person name="Miller A.N."/>
            <person name="O'Donnell K."/>
            <person name="Stajich J.E."/>
            <person name="Bonito G."/>
        </authorList>
    </citation>
    <scope>NUCLEOTIDE SEQUENCE</scope>
    <source>
        <strain evidence="1">NVP1</strain>
    </source>
</reference>
<comment type="caution">
    <text evidence="1">The sequence shown here is derived from an EMBL/GenBank/DDBJ whole genome shotgun (WGS) entry which is preliminary data.</text>
</comment>
<protein>
    <submittedName>
        <fullName evidence="1">Uncharacterized protein</fullName>
    </submittedName>
</protein>
<feature type="non-terminal residue" evidence="1">
    <location>
        <position position="70"/>
    </location>
</feature>
<dbReference type="AlphaFoldDB" id="A0A9P5SC21"/>
<keyword evidence="2" id="KW-1185">Reference proteome</keyword>
<dbReference type="Proteomes" id="UP000696485">
    <property type="component" value="Unassembled WGS sequence"/>
</dbReference>
<feature type="non-terminal residue" evidence="1">
    <location>
        <position position="1"/>
    </location>
</feature>
<proteinExistence type="predicted"/>
<accession>A0A9P5SC21</accession>
<evidence type="ECO:0000313" key="2">
    <source>
        <dbReference type="Proteomes" id="UP000696485"/>
    </source>
</evidence>
<evidence type="ECO:0000313" key="1">
    <source>
        <dbReference type="EMBL" id="KAF9314790.1"/>
    </source>
</evidence>
<organism evidence="1 2">
    <name type="scientific">Podila minutissima</name>
    <dbReference type="NCBI Taxonomy" id="64525"/>
    <lineage>
        <taxon>Eukaryota</taxon>
        <taxon>Fungi</taxon>
        <taxon>Fungi incertae sedis</taxon>
        <taxon>Mucoromycota</taxon>
        <taxon>Mortierellomycotina</taxon>
        <taxon>Mortierellomycetes</taxon>
        <taxon>Mortierellales</taxon>
        <taxon>Mortierellaceae</taxon>
        <taxon>Podila</taxon>
    </lineage>
</organism>